<dbReference type="AlphaFoldDB" id="A0A0B7FJZ1"/>
<dbReference type="PANTHER" id="PTHR10137:SF0">
    <property type="entry name" value="V-TYPE PROTON ATPASE SUBUNIT C"/>
    <property type="match status" value="1"/>
</dbReference>
<comment type="function">
    <text evidence="5">Subunit of the V1 complex of vacuolar(H+)-ATPase (V-ATPase), a multisubunit enzyme composed of a peripheral complex (V1) that hydrolyzes ATP and a membrane integral complex (V0) that translocates protons. V-ATPase is responsible for acidifying and maintaining the pH of intracellular compartments. Subunit C is necessary for the assembly of the catalytic sector of the enzyme and is likely to have a specific function in its catalytic activity. Reversibly leaves the enzyme after glucose depletion, causing the catalytic subcomplex V1 to detach from the V0 section.</text>
</comment>
<dbReference type="FunFam" id="3.30.70.100:FF:000002">
    <property type="entry name" value="V-type proton ATPase subunit C"/>
    <property type="match status" value="1"/>
</dbReference>
<keyword evidence="3 6" id="KW-0375">Hydrogen ion transport</keyword>
<gene>
    <name evidence="7" type="ORF">RSOLAG1IB_03057</name>
</gene>
<dbReference type="SUPFAM" id="SSF118203">
    <property type="entry name" value="Vacuolar ATP synthase subunit C"/>
    <property type="match status" value="1"/>
</dbReference>
<dbReference type="GO" id="GO:0046961">
    <property type="term" value="F:proton-transporting ATPase activity, rotational mechanism"/>
    <property type="evidence" value="ECO:0007669"/>
    <property type="project" value="InterPro"/>
</dbReference>
<reference evidence="7 8" key="1">
    <citation type="submission" date="2014-11" db="EMBL/GenBank/DDBJ databases">
        <authorList>
            <person name="Wibberg Daniel"/>
        </authorList>
    </citation>
    <scope>NUCLEOTIDE SEQUENCE [LARGE SCALE GENOMIC DNA]</scope>
    <source>
        <strain evidence="7">Rhizoctonia solani AG1-IB 7/3/14</strain>
    </source>
</reference>
<evidence type="ECO:0000313" key="7">
    <source>
        <dbReference type="EMBL" id="CEL58311.1"/>
    </source>
</evidence>
<keyword evidence="7" id="KW-0378">Hydrolase</keyword>
<dbReference type="EMBL" id="LN679102">
    <property type="protein sequence ID" value="CEL58311.1"/>
    <property type="molecule type" value="Genomic_DNA"/>
</dbReference>
<accession>A0A0B7FJZ1</accession>
<evidence type="ECO:0000256" key="6">
    <source>
        <dbReference type="RuleBase" id="RU364010"/>
    </source>
</evidence>
<evidence type="ECO:0000256" key="2">
    <source>
        <dbReference type="ARBA" id="ARBA00022448"/>
    </source>
</evidence>
<organism evidence="7 8">
    <name type="scientific">Thanatephorus cucumeris (strain AG1-IB / isolate 7/3/14)</name>
    <name type="common">Lettuce bottom rot fungus</name>
    <name type="synonym">Rhizoctonia solani</name>
    <dbReference type="NCBI Taxonomy" id="1108050"/>
    <lineage>
        <taxon>Eukaryota</taxon>
        <taxon>Fungi</taxon>
        <taxon>Dikarya</taxon>
        <taxon>Basidiomycota</taxon>
        <taxon>Agaricomycotina</taxon>
        <taxon>Agaricomycetes</taxon>
        <taxon>Cantharellales</taxon>
        <taxon>Ceratobasidiaceae</taxon>
        <taxon>Rhizoctonia</taxon>
        <taxon>Rhizoctonia solani AG-1</taxon>
    </lineage>
</organism>
<keyword evidence="4 6" id="KW-0406">Ion transport</keyword>
<evidence type="ECO:0000256" key="1">
    <source>
        <dbReference type="ARBA" id="ARBA00006138"/>
    </source>
</evidence>
<name>A0A0B7FJZ1_THACB</name>
<dbReference type="GO" id="GO:0000221">
    <property type="term" value="C:vacuolar proton-transporting V-type ATPase, V1 domain"/>
    <property type="evidence" value="ECO:0007669"/>
    <property type="project" value="TreeGrafter"/>
</dbReference>
<dbReference type="Gene3D" id="1.20.1460.10">
    <property type="entry name" value="subunit c (vma5p) of the yeast v-atpase, domain 2"/>
    <property type="match status" value="1"/>
</dbReference>
<protein>
    <recommendedName>
        <fullName evidence="6">V-type proton ATPase subunit C</fullName>
    </recommendedName>
</protein>
<evidence type="ECO:0000313" key="8">
    <source>
        <dbReference type="Proteomes" id="UP000059188"/>
    </source>
</evidence>
<evidence type="ECO:0000256" key="4">
    <source>
        <dbReference type="ARBA" id="ARBA00023065"/>
    </source>
</evidence>
<evidence type="ECO:0000256" key="5">
    <source>
        <dbReference type="ARBA" id="ARBA00053565"/>
    </source>
</evidence>
<dbReference type="InterPro" id="IPR004907">
    <property type="entry name" value="ATPase_V1-cplx_csu"/>
</dbReference>
<dbReference type="Gene3D" id="3.30.70.1180">
    <property type="entry name" value="Vacuolar atp synthase subunit c, domain 1"/>
    <property type="match status" value="1"/>
</dbReference>
<sequence>MPSDQSSWLIAVPHDGDTEGLYQELSGKLESQKALSRSNLGEFKVPELKTGTLDLLITLSEELPKHDSNATTTIGKIVDTLRNLLNNDPSRLAQHTLVEEKTCDDYLLKDWKWNSGKYNTGRSLRDTVDTLVKEITSIDNVMKAKLSSYNLAKGSLTQMQRKKTGNLSVRSLIDIVKREHVIPESEYMETVFVAVPKNAVKQWNSSYERLAGMVVPRSSKLIQADDEYSLFSVVIFTKVRQEFSNKCRENKFIIREFDFNEEEIEKQREELQMADLSEKELWTELLRLARTNFSEAFQVLVHIKITRLFVESVLRYGLPANFTGLVVKPEPKTTKRTLDVLGAHFAYLGSKSRSRDKKSGNTDEDYVGEYQTLMEQEIFDYVLFEVPWVV</sequence>
<dbReference type="PANTHER" id="PTHR10137">
    <property type="entry name" value="V-TYPE PROTON ATPASE SUBUNIT C"/>
    <property type="match status" value="1"/>
</dbReference>
<dbReference type="Pfam" id="PF03223">
    <property type="entry name" value="V-ATPase_C"/>
    <property type="match status" value="1"/>
</dbReference>
<proteinExistence type="inferred from homology"/>
<evidence type="ECO:0000256" key="3">
    <source>
        <dbReference type="ARBA" id="ARBA00022781"/>
    </source>
</evidence>
<dbReference type="Gene3D" id="3.30.70.100">
    <property type="match status" value="1"/>
</dbReference>
<comment type="similarity">
    <text evidence="1 6">Belongs to the V-ATPase C subunit family.</text>
</comment>
<keyword evidence="8" id="KW-1185">Reference proteome</keyword>
<dbReference type="InterPro" id="IPR036132">
    <property type="entry name" value="Vac_ATP_synth_c_sf"/>
</dbReference>
<comment type="function">
    <text evidence="6">Subunit of the V1 complex of vacuolar(H+)-ATPase (V-ATPase), a multisubunit enzyme composed of a peripheral complex (V1) that hydrolyzes ATP and a membrane integral complex (V0) that translocates protons. V-ATPase is responsible for acidifying and maintaining the pH of intracellular compartments and in some cell types, is targeted to the plasma membrane, where it is responsible for acidifying the extracellular environment. Subunit C is necessary for the assembly of the catalytic sector of the enzyme and is likely to have a specific function in its catalytic activity.</text>
</comment>
<dbReference type="Proteomes" id="UP000059188">
    <property type="component" value="Unassembled WGS sequence"/>
</dbReference>
<dbReference type="GO" id="GO:0016787">
    <property type="term" value="F:hydrolase activity"/>
    <property type="evidence" value="ECO:0007669"/>
    <property type="project" value="UniProtKB-KW"/>
</dbReference>
<keyword evidence="2 6" id="KW-0813">Transport</keyword>
<dbReference type="STRING" id="1108050.A0A0B7FJZ1"/>
<dbReference type="CDD" id="cd14785">
    <property type="entry name" value="V-ATPase_C"/>
    <property type="match status" value="1"/>
</dbReference>
<comment type="subunit">
    <text evidence="6">V-ATPase is a heteromultimeric enzyme composed of a peripheral catalytic V1 complex (components A to H) attached to an integral membrane V0 proton pore complex.</text>
</comment>
<dbReference type="OrthoDB" id="6605928at2759"/>